<reference evidence="2 3" key="1">
    <citation type="submission" date="2015-08" db="EMBL/GenBank/DDBJ databases">
        <authorList>
            <person name="Babu N.S."/>
            <person name="Beckwith C.J."/>
            <person name="Beseler K.G."/>
            <person name="Brison A."/>
            <person name="Carone J.V."/>
            <person name="Caskin T.P."/>
            <person name="Diamond M."/>
            <person name="Durham M.E."/>
            <person name="Foxe J.M."/>
            <person name="Go M."/>
            <person name="Henderson B.A."/>
            <person name="Jones I.B."/>
            <person name="McGettigan J.A."/>
            <person name="Micheletti S.J."/>
            <person name="Nasrallah M.E."/>
            <person name="Ortiz D."/>
            <person name="Piller C.R."/>
            <person name="Privatt S.R."/>
            <person name="Schneider S.L."/>
            <person name="Sharp S."/>
            <person name="Smith T.C."/>
            <person name="Stanton J.D."/>
            <person name="Ullery H.E."/>
            <person name="Wilson R.J."/>
            <person name="Serrano M.G."/>
            <person name="Buck G."/>
            <person name="Lee V."/>
            <person name="Wang Y."/>
            <person name="Carvalho R."/>
            <person name="Voegtly L."/>
            <person name="Shi R."/>
            <person name="Duckworth R."/>
            <person name="Johnson A."/>
            <person name="Loviza R."/>
            <person name="Walstead R."/>
            <person name="Shah Z."/>
            <person name="Kiflezghi M."/>
            <person name="Wade K."/>
            <person name="Ball S.L."/>
            <person name="Bradley K.W."/>
            <person name="Asai D.J."/>
            <person name="Bowman C.A."/>
            <person name="Russell D.A."/>
            <person name="Pope W.H."/>
            <person name="Jacobs-Sera D."/>
            <person name="Hendrix R.W."/>
            <person name="Hatfull G.F."/>
        </authorList>
    </citation>
    <scope>NUCLEOTIDE SEQUENCE [LARGE SCALE GENOMIC DNA]</scope>
    <source>
        <strain evidence="2 3">DSM 27648</strain>
    </source>
</reference>
<evidence type="ECO:0000256" key="1">
    <source>
        <dbReference type="SAM" id="Phobius"/>
    </source>
</evidence>
<accession>A0A0K1Q436</accession>
<dbReference type="Gene3D" id="2.60.120.380">
    <property type="match status" value="1"/>
</dbReference>
<keyword evidence="1" id="KW-0472">Membrane</keyword>
<dbReference type="OrthoDB" id="981206at2"/>
<feature type="transmembrane region" description="Helical" evidence="1">
    <location>
        <begin position="235"/>
        <end position="255"/>
    </location>
</feature>
<keyword evidence="1" id="KW-1133">Transmembrane helix</keyword>
<sequence>MSVVGWFLAVLGLVGVIVGVLQMLKGKKMNAVPYRAPSEISKLGLGAADAKGLVSTEGAVGQQGLLTAPMSGKPCLAYEITVERKWEKTERTENGTETKKGGSNVFSEYKGAVFSLQEGGSTVFVDATERPDASFDKSFSSGVNVGALGLIPNTLQFGDFQMNTPLIVDTDGRTTGFEGVERIVEASPNLYALGALGVGASGPTLGTPKGLGKGKLLLSSKGRGALAKATKRNMVLGYAVGGALLVSGTALGVFGKPPSAGSSCPSTLGAEVVACDGRMYERDGYDMKWTVTTAGEYTVTVKQPNVKHPIDAALTIKNASGKQVGYNDGGSPGANATVTQTFEPGTYTINVRDFARDKVKGGYGFHLDIARSASGGRVVRRRSR</sequence>
<dbReference type="KEGG" id="llu:AKJ09_07070"/>
<keyword evidence="1" id="KW-0812">Transmembrane</keyword>
<dbReference type="RefSeq" id="WP_146651703.1">
    <property type="nucleotide sequence ID" value="NZ_CP012333.1"/>
</dbReference>
<gene>
    <name evidence="2" type="ORF">AKJ09_07070</name>
</gene>
<evidence type="ECO:0000313" key="2">
    <source>
        <dbReference type="EMBL" id="AKV00407.1"/>
    </source>
</evidence>
<dbReference type="AlphaFoldDB" id="A0A0K1Q436"/>
<protein>
    <submittedName>
        <fullName evidence="2">Uncharacterized protein</fullName>
    </submittedName>
</protein>
<organism evidence="2 3">
    <name type="scientific">Labilithrix luteola</name>
    <dbReference type="NCBI Taxonomy" id="1391654"/>
    <lineage>
        <taxon>Bacteria</taxon>
        <taxon>Pseudomonadati</taxon>
        <taxon>Myxococcota</taxon>
        <taxon>Polyangia</taxon>
        <taxon>Polyangiales</taxon>
        <taxon>Labilitrichaceae</taxon>
        <taxon>Labilithrix</taxon>
    </lineage>
</organism>
<keyword evidence="3" id="KW-1185">Reference proteome</keyword>
<name>A0A0K1Q436_9BACT</name>
<evidence type="ECO:0000313" key="3">
    <source>
        <dbReference type="Proteomes" id="UP000064967"/>
    </source>
</evidence>
<feature type="transmembrane region" description="Helical" evidence="1">
    <location>
        <begin position="6"/>
        <end position="24"/>
    </location>
</feature>
<dbReference type="EMBL" id="CP012333">
    <property type="protein sequence ID" value="AKV00407.1"/>
    <property type="molecule type" value="Genomic_DNA"/>
</dbReference>
<proteinExistence type="predicted"/>
<dbReference type="Proteomes" id="UP000064967">
    <property type="component" value="Chromosome"/>
</dbReference>